<dbReference type="EMBL" id="LSEF01000123">
    <property type="protein sequence ID" value="OAF06263.1"/>
    <property type="molecule type" value="Genomic_DNA"/>
</dbReference>
<comment type="similarity">
    <text evidence="1">Belongs to the UPF0065 (bug) family.</text>
</comment>
<comment type="caution">
    <text evidence="3">The sequence shown here is derived from an EMBL/GenBank/DDBJ whole genome shotgun (WGS) entry which is preliminary data.</text>
</comment>
<feature type="chain" id="PRO_5008054638" description="MFS transporter" evidence="2">
    <location>
        <begin position="25"/>
        <end position="324"/>
    </location>
</feature>
<dbReference type="PANTHER" id="PTHR42928">
    <property type="entry name" value="TRICARBOXYLATE-BINDING PROTEIN"/>
    <property type="match status" value="1"/>
</dbReference>
<dbReference type="Proteomes" id="UP000077173">
    <property type="component" value="Unassembled WGS sequence"/>
</dbReference>
<gene>
    <name evidence="3" type="ORF">AXW67_32400</name>
</gene>
<accession>A0A176YHY3</accession>
<dbReference type="InterPro" id="IPR005064">
    <property type="entry name" value="BUG"/>
</dbReference>
<evidence type="ECO:0008006" key="5">
    <source>
        <dbReference type="Google" id="ProtNLM"/>
    </source>
</evidence>
<proteinExistence type="inferred from homology"/>
<dbReference type="RefSeq" id="WP_063682177.1">
    <property type="nucleotide sequence ID" value="NZ_LSEF01000123.1"/>
</dbReference>
<keyword evidence="4" id="KW-1185">Reference proteome</keyword>
<dbReference type="AlphaFoldDB" id="A0A176YHY3"/>
<dbReference type="Gene3D" id="3.40.190.10">
    <property type="entry name" value="Periplasmic binding protein-like II"/>
    <property type="match status" value="1"/>
</dbReference>
<evidence type="ECO:0000313" key="3">
    <source>
        <dbReference type="EMBL" id="OAF06263.1"/>
    </source>
</evidence>
<protein>
    <recommendedName>
        <fullName evidence="5">MFS transporter</fullName>
    </recommendedName>
</protein>
<evidence type="ECO:0000313" key="4">
    <source>
        <dbReference type="Proteomes" id="UP000077173"/>
    </source>
</evidence>
<evidence type="ECO:0000256" key="2">
    <source>
        <dbReference type="SAM" id="SignalP"/>
    </source>
</evidence>
<dbReference type="SUPFAM" id="SSF53850">
    <property type="entry name" value="Periplasmic binding protein-like II"/>
    <property type="match status" value="1"/>
</dbReference>
<dbReference type="PIRSF" id="PIRSF017082">
    <property type="entry name" value="YflP"/>
    <property type="match status" value="1"/>
</dbReference>
<dbReference type="CDD" id="cd13578">
    <property type="entry name" value="PBP2_Bug27"/>
    <property type="match status" value="1"/>
</dbReference>
<dbReference type="InterPro" id="IPR042100">
    <property type="entry name" value="Bug_dom1"/>
</dbReference>
<name>A0A176YHY3_9BRAD</name>
<dbReference type="PANTHER" id="PTHR42928:SF5">
    <property type="entry name" value="BLR1237 PROTEIN"/>
    <property type="match status" value="1"/>
</dbReference>
<keyword evidence="2" id="KW-0732">Signal</keyword>
<evidence type="ECO:0000256" key="1">
    <source>
        <dbReference type="ARBA" id="ARBA00006987"/>
    </source>
</evidence>
<sequence>MLRKLAAMTGAWLLTVMIASPATSADQWPRKPITLMHGFGAGGNADTISRLVAAGLAEKLGATVTVDAKPGAGGNLASELVSRAAPDGHTLILLTGGHAVSGALYKGLRFDPVQAFSFVSLIGTFPFVVATRADSPITDLSSLIAAAKAAPGKLTFSSVGFGSTQHLVGELLSLSAGIKLTHVPYRGGMQPLTDLLGGNIDLIVDTITVTRQGINGGTLRGLGVTSAEPWPALPTVPSIGTRIPGFEVISWIGIAAPAGTPAPVIARLNETLRALVEDAAFQQKLDDLGVRAKASSPAEMRDFVAGEITRWNGVIDRAGLSRID</sequence>
<feature type="signal peptide" evidence="2">
    <location>
        <begin position="1"/>
        <end position="24"/>
    </location>
</feature>
<organism evidence="3 4">
    <name type="scientific">Bradyrhizobium neotropicale</name>
    <dbReference type="NCBI Taxonomy" id="1497615"/>
    <lineage>
        <taxon>Bacteria</taxon>
        <taxon>Pseudomonadati</taxon>
        <taxon>Pseudomonadota</taxon>
        <taxon>Alphaproteobacteria</taxon>
        <taxon>Hyphomicrobiales</taxon>
        <taxon>Nitrobacteraceae</taxon>
        <taxon>Bradyrhizobium</taxon>
    </lineage>
</organism>
<reference evidence="3 4" key="1">
    <citation type="submission" date="2016-02" db="EMBL/GenBank/DDBJ databases">
        <title>Draft genome sequence of the strain BR 10247T Bradyrhizobium neotropicale isolated from nodules of Centrolobium paraense.</title>
        <authorList>
            <person name="Simoes-Araujo J.L."/>
            <person name="Barauna A.C."/>
            <person name="Silva K."/>
            <person name="Zilli J.E."/>
        </authorList>
    </citation>
    <scope>NUCLEOTIDE SEQUENCE [LARGE SCALE GENOMIC DNA]</scope>
    <source>
        <strain evidence="3 4">BR 10247</strain>
    </source>
</reference>
<dbReference type="Gene3D" id="3.40.190.150">
    <property type="entry name" value="Bordetella uptake gene, domain 1"/>
    <property type="match status" value="1"/>
</dbReference>
<dbReference type="Pfam" id="PF03401">
    <property type="entry name" value="TctC"/>
    <property type="match status" value="1"/>
</dbReference>